<feature type="region of interest" description="Disordered" evidence="1">
    <location>
        <begin position="1"/>
        <end position="30"/>
    </location>
</feature>
<dbReference type="GO" id="GO:0016787">
    <property type="term" value="F:hydrolase activity"/>
    <property type="evidence" value="ECO:0007669"/>
    <property type="project" value="UniProtKB-ARBA"/>
</dbReference>
<dbReference type="STRING" id="69332.A0A388L8X9"/>
<evidence type="ECO:0000256" key="2">
    <source>
        <dbReference type="SAM" id="Phobius"/>
    </source>
</evidence>
<name>A0A388L8X9_CHABU</name>
<reference evidence="3 4" key="1">
    <citation type="journal article" date="2018" name="Cell">
        <title>The Chara Genome: Secondary Complexity and Implications for Plant Terrestrialization.</title>
        <authorList>
            <person name="Nishiyama T."/>
            <person name="Sakayama H."/>
            <person name="Vries J.D."/>
            <person name="Buschmann H."/>
            <person name="Saint-Marcoux D."/>
            <person name="Ullrich K.K."/>
            <person name="Haas F.B."/>
            <person name="Vanderstraeten L."/>
            <person name="Becker D."/>
            <person name="Lang D."/>
            <person name="Vosolsobe S."/>
            <person name="Rombauts S."/>
            <person name="Wilhelmsson P.K.I."/>
            <person name="Janitza P."/>
            <person name="Kern R."/>
            <person name="Heyl A."/>
            <person name="Rumpler F."/>
            <person name="Villalobos L.I.A.C."/>
            <person name="Clay J.M."/>
            <person name="Skokan R."/>
            <person name="Toyoda A."/>
            <person name="Suzuki Y."/>
            <person name="Kagoshima H."/>
            <person name="Schijlen E."/>
            <person name="Tajeshwar N."/>
            <person name="Catarino B."/>
            <person name="Hetherington A.J."/>
            <person name="Saltykova A."/>
            <person name="Bonnot C."/>
            <person name="Breuninger H."/>
            <person name="Symeonidi A."/>
            <person name="Radhakrishnan G.V."/>
            <person name="Van Nieuwerburgh F."/>
            <person name="Deforce D."/>
            <person name="Chang C."/>
            <person name="Karol K.G."/>
            <person name="Hedrich R."/>
            <person name="Ulvskov P."/>
            <person name="Glockner G."/>
            <person name="Delwiche C.F."/>
            <person name="Petrasek J."/>
            <person name="Van de Peer Y."/>
            <person name="Friml J."/>
            <person name="Beilby M."/>
            <person name="Dolan L."/>
            <person name="Kohara Y."/>
            <person name="Sugano S."/>
            <person name="Fujiyama A."/>
            <person name="Delaux P.-M."/>
            <person name="Quint M."/>
            <person name="TheiBen G."/>
            <person name="Hagemann M."/>
            <person name="Harholt J."/>
            <person name="Dunand C."/>
            <person name="Zachgo S."/>
            <person name="Langdale J."/>
            <person name="Maumus F."/>
            <person name="Straeten D.V.D."/>
            <person name="Gould S.B."/>
            <person name="Rensing S.A."/>
        </authorList>
    </citation>
    <scope>NUCLEOTIDE SEQUENCE [LARGE SCALE GENOMIC DNA]</scope>
    <source>
        <strain evidence="3 4">S276</strain>
    </source>
</reference>
<keyword evidence="2" id="KW-0472">Membrane</keyword>
<dbReference type="InterPro" id="IPR017850">
    <property type="entry name" value="Alkaline_phosphatase_core_sf"/>
</dbReference>
<comment type="caution">
    <text evidence="3">The sequence shown here is derived from an EMBL/GenBank/DDBJ whole genome shotgun (WGS) entry which is preliminary data.</text>
</comment>
<keyword evidence="4" id="KW-1185">Reference proteome</keyword>
<dbReference type="Gene3D" id="3.40.720.10">
    <property type="entry name" value="Alkaline Phosphatase, subunit A"/>
    <property type="match status" value="1"/>
</dbReference>
<dbReference type="PANTHER" id="PTHR10151:SF120">
    <property type="entry name" value="BIS(5'-ADENOSYL)-TRIPHOSPHATASE"/>
    <property type="match status" value="1"/>
</dbReference>
<accession>A0A388L8X9</accession>
<feature type="compositionally biased region" description="Basic and acidic residues" evidence="1">
    <location>
        <begin position="12"/>
        <end position="23"/>
    </location>
</feature>
<dbReference type="AlphaFoldDB" id="A0A388L8X9"/>
<keyword evidence="2" id="KW-0812">Transmembrane</keyword>
<dbReference type="OrthoDB" id="415411at2759"/>
<dbReference type="OMA" id="DEYVSRD"/>
<dbReference type="CDD" id="cd16018">
    <property type="entry name" value="Enpp"/>
    <property type="match status" value="1"/>
</dbReference>
<dbReference type="InterPro" id="IPR002591">
    <property type="entry name" value="Phosphodiest/P_Trfase"/>
</dbReference>
<dbReference type="SUPFAM" id="SSF53649">
    <property type="entry name" value="Alkaline phosphatase-like"/>
    <property type="match status" value="1"/>
</dbReference>
<dbReference type="Gramene" id="GBG78755">
    <property type="protein sequence ID" value="GBG78755"/>
    <property type="gene ID" value="CBR_g27979"/>
</dbReference>
<dbReference type="Pfam" id="PF01663">
    <property type="entry name" value="Phosphodiest"/>
    <property type="match status" value="1"/>
</dbReference>
<protein>
    <submittedName>
        <fullName evidence="3">Uncharacterized protein</fullName>
    </submittedName>
</protein>
<proteinExistence type="predicted"/>
<organism evidence="3 4">
    <name type="scientific">Chara braunii</name>
    <name type="common">Braun's stonewort</name>
    <dbReference type="NCBI Taxonomy" id="69332"/>
    <lineage>
        <taxon>Eukaryota</taxon>
        <taxon>Viridiplantae</taxon>
        <taxon>Streptophyta</taxon>
        <taxon>Charophyceae</taxon>
        <taxon>Charales</taxon>
        <taxon>Characeae</taxon>
        <taxon>Chara</taxon>
    </lineage>
</organism>
<feature type="transmembrane region" description="Helical" evidence="2">
    <location>
        <begin position="42"/>
        <end position="63"/>
    </location>
</feature>
<dbReference type="PANTHER" id="PTHR10151">
    <property type="entry name" value="ECTONUCLEOTIDE PYROPHOSPHATASE/PHOSPHODIESTERASE"/>
    <property type="match status" value="1"/>
</dbReference>
<sequence>MDTRVSLLRGKGRGEGQDGRDSEEGNVGRGRGEEWLLPARRVFCVGALGFATLAAILAMGVYWKGYAAGVRVQQQSAEMRARLSDDDRTSSAVVENGDLLGKGDAKPVGHFPWPHPRRKPTVLLISADGFRWDYVKKVPTPNIHRLINEGTSADGGIIPVFPSVTFPNHYSIVTGLYPQHHGIINQKFVDPDTGKKFRPGVVDPSFWVGEPIWETATRQGIRAATYYWPGADVTRKHWQCGNAYCHFFNYSTPLEERVDTTLAYFDMPESERPQLINLYLGEPDAAGHQWGSDAPQVNEKIALVDQMIGRLLAGLEQRRVLDDTHVIMLADHGMLTVCGKKSVYLADLSPRFKDPETQSWMDTMTPLLALRPPPEVDVNALLEEMKSNLPTAENGELLQLFLRENTPPRLHYSNNSRIAPLLGLIAEGFGIRIERGDEHVYLGQHGFDNNVSAMRAFFAARGPRFAPGRRVPSFRNLEVYNIVCNILGMRPNPNNGSWAFANNFLLWPHSQDSEASLVPENS</sequence>
<evidence type="ECO:0000313" key="3">
    <source>
        <dbReference type="EMBL" id="GBG78755.1"/>
    </source>
</evidence>
<dbReference type="Proteomes" id="UP000265515">
    <property type="component" value="Unassembled WGS sequence"/>
</dbReference>
<keyword evidence="2" id="KW-1133">Transmembrane helix</keyword>
<dbReference type="EMBL" id="BFEA01000303">
    <property type="protein sequence ID" value="GBG78755.1"/>
    <property type="molecule type" value="Genomic_DNA"/>
</dbReference>
<gene>
    <name evidence="3" type="ORF">CBR_g27979</name>
</gene>
<evidence type="ECO:0000313" key="4">
    <source>
        <dbReference type="Proteomes" id="UP000265515"/>
    </source>
</evidence>
<dbReference type="Gene3D" id="3.30.1360.180">
    <property type="match status" value="1"/>
</dbReference>
<evidence type="ECO:0000256" key="1">
    <source>
        <dbReference type="SAM" id="MobiDB-lite"/>
    </source>
</evidence>